<dbReference type="Proteomes" id="UP000663834">
    <property type="component" value="Unassembled WGS sequence"/>
</dbReference>
<dbReference type="EMBL" id="CAJNOW010005616">
    <property type="protein sequence ID" value="CAF1454968.1"/>
    <property type="molecule type" value="Genomic_DNA"/>
</dbReference>
<evidence type="ECO:0000313" key="3">
    <source>
        <dbReference type="EMBL" id="CAF4003330.1"/>
    </source>
</evidence>
<dbReference type="Gene3D" id="3.40.50.300">
    <property type="entry name" value="P-loop containing nucleotide triphosphate hydrolases"/>
    <property type="match status" value="1"/>
</dbReference>
<dbReference type="AlphaFoldDB" id="A0A815IVV5"/>
<dbReference type="Proteomes" id="UP000681967">
    <property type="component" value="Unassembled WGS sequence"/>
</dbReference>
<protein>
    <submittedName>
        <fullName evidence="1">Uncharacterized protein</fullName>
    </submittedName>
</protein>
<dbReference type="PANTHER" id="PTHR30612:SF0">
    <property type="entry name" value="CHLOROPLAST PROTEIN-TRANSPORTING ATPASE"/>
    <property type="match status" value="1"/>
</dbReference>
<dbReference type="PANTHER" id="PTHR30612">
    <property type="entry name" value="SECA INNER MEMBRANE COMPONENT OF SEC PROTEIN SECRETION SYSTEM"/>
    <property type="match status" value="1"/>
</dbReference>
<sequence>MMAIIVRAVELYCGYHPRNIQLIVLAIVLESHSRRKGRLDNISTDEEKSLITAILATAQALISKIVDIARSSEILAIRNAKTVVAKRKCMIGLIENLKKRKELNPGDIIIATNIDGRGIDLSIDKLLEANGGLHVILSYIPGNLCIQQQVLGTTRGA</sequence>
<evidence type="ECO:0000313" key="1">
    <source>
        <dbReference type="EMBL" id="CAF1374128.1"/>
    </source>
</evidence>
<evidence type="ECO:0000313" key="2">
    <source>
        <dbReference type="EMBL" id="CAF1454968.1"/>
    </source>
</evidence>
<dbReference type="InterPro" id="IPR027417">
    <property type="entry name" value="P-loop_NTPase"/>
</dbReference>
<organism evidence="1 5">
    <name type="scientific">Rotaria magnacalcarata</name>
    <dbReference type="NCBI Taxonomy" id="392030"/>
    <lineage>
        <taxon>Eukaryota</taxon>
        <taxon>Metazoa</taxon>
        <taxon>Spiralia</taxon>
        <taxon>Gnathifera</taxon>
        <taxon>Rotifera</taxon>
        <taxon>Eurotatoria</taxon>
        <taxon>Bdelloidea</taxon>
        <taxon>Philodinida</taxon>
        <taxon>Philodinidae</taxon>
        <taxon>Rotaria</taxon>
    </lineage>
</organism>
<accession>A0A815IVV5</accession>
<dbReference type="EMBL" id="CAJOBJ010034167">
    <property type="protein sequence ID" value="CAF4290447.1"/>
    <property type="molecule type" value="Genomic_DNA"/>
</dbReference>
<evidence type="ECO:0000313" key="4">
    <source>
        <dbReference type="EMBL" id="CAF4290447.1"/>
    </source>
</evidence>
<dbReference type="SUPFAM" id="SSF52540">
    <property type="entry name" value="P-loop containing nucleoside triphosphate hydrolases"/>
    <property type="match status" value="1"/>
</dbReference>
<dbReference type="Proteomes" id="UP000663855">
    <property type="component" value="Unassembled WGS sequence"/>
</dbReference>
<reference evidence="1" key="1">
    <citation type="submission" date="2021-02" db="EMBL/GenBank/DDBJ databases">
        <authorList>
            <person name="Nowell W R."/>
        </authorList>
    </citation>
    <scope>NUCLEOTIDE SEQUENCE</scope>
</reference>
<dbReference type="GO" id="GO:0005524">
    <property type="term" value="F:ATP binding"/>
    <property type="evidence" value="ECO:0007669"/>
    <property type="project" value="InterPro"/>
</dbReference>
<dbReference type="EMBL" id="CAJNOV010009632">
    <property type="protein sequence ID" value="CAF1374128.1"/>
    <property type="molecule type" value="Genomic_DNA"/>
</dbReference>
<dbReference type="Proteomes" id="UP000681720">
    <property type="component" value="Unassembled WGS sequence"/>
</dbReference>
<name>A0A815IVV5_9BILA</name>
<evidence type="ECO:0000313" key="5">
    <source>
        <dbReference type="Proteomes" id="UP000663855"/>
    </source>
</evidence>
<dbReference type="EMBL" id="CAJOBH010004804">
    <property type="protein sequence ID" value="CAF4003330.1"/>
    <property type="molecule type" value="Genomic_DNA"/>
</dbReference>
<comment type="caution">
    <text evidence="1">The sequence shown here is derived from an EMBL/GenBank/DDBJ whole genome shotgun (WGS) entry which is preliminary data.</text>
</comment>
<dbReference type="GO" id="GO:0006605">
    <property type="term" value="P:protein targeting"/>
    <property type="evidence" value="ECO:0007669"/>
    <property type="project" value="InterPro"/>
</dbReference>
<dbReference type="InterPro" id="IPR000185">
    <property type="entry name" value="SecA"/>
</dbReference>
<gene>
    <name evidence="3" type="ORF">BYL167_LOCUS13806</name>
    <name evidence="1" type="ORF">CJN711_LOCUS20601</name>
    <name evidence="4" type="ORF">GIL414_LOCUS25383</name>
    <name evidence="2" type="ORF">KQP761_LOCUS12195</name>
</gene>
<dbReference type="OrthoDB" id="10067052at2759"/>
<dbReference type="GO" id="GO:0006886">
    <property type="term" value="P:intracellular protein transport"/>
    <property type="evidence" value="ECO:0007669"/>
    <property type="project" value="InterPro"/>
</dbReference>
<proteinExistence type="predicted"/>